<evidence type="ECO:0000256" key="1">
    <source>
        <dbReference type="SAM" id="Coils"/>
    </source>
</evidence>
<dbReference type="EMBL" id="CP081864">
    <property type="protein sequence ID" value="QZN94047.1"/>
    <property type="molecule type" value="Genomic_DNA"/>
</dbReference>
<accession>A0ABX9AG20</accession>
<feature type="coiled-coil region" evidence="1">
    <location>
        <begin position="167"/>
        <end position="194"/>
    </location>
</feature>
<dbReference type="Proteomes" id="UP000825886">
    <property type="component" value="Chromosome"/>
</dbReference>
<gene>
    <name evidence="2" type="ORF">K6K13_11600</name>
</gene>
<organism evidence="2 3">
    <name type="scientific">Symbiopectobacterium purcellii</name>
    <dbReference type="NCBI Taxonomy" id="2871826"/>
    <lineage>
        <taxon>Bacteria</taxon>
        <taxon>Pseudomonadati</taxon>
        <taxon>Pseudomonadota</taxon>
        <taxon>Gammaproteobacteria</taxon>
        <taxon>Enterobacterales</taxon>
        <taxon>Enterobacteriaceae</taxon>
    </lineage>
</organism>
<dbReference type="RefSeq" id="WP_222157175.1">
    <property type="nucleotide sequence ID" value="NZ_CP081864.1"/>
</dbReference>
<keyword evidence="1" id="KW-0175">Coiled coil</keyword>
<evidence type="ECO:0000313" key="2">
    <source>
        <dbReference type="EMBL" id="QZN94047.1"/>
    </source>
</evidence>
<keyword evidence="3" id="KW-1185">Reference proteome</keyword>
<proteinExistence type="predicted"/>
<reference evidence="2 3" key="1">
    <citation type="submission" date="2021-08" db="EMBL/GenBank/DDBJ databases">
        <title>Culture and genomic analysis of Symbiopectobacterium purcellii sp. nov. gen. nov., isolated from the leafhopper Empoasca decipiens.</title>
        <authorList>
            <person name="Nadal-Jimenez P."/>
            <person name="Siozios S."/>
            <person name="Halliday N."/>
            <person name="Camara M."/>
            <person name="Hurst G.D.D."/>
        </authorList>
    </citation>
    <scope>NUCLEOTIDE SEQUENCE [LARGE SCALE GENOMIC DNA]</scope>
    <source>
        <strain evidence="2 3">SyEd1</strain>
    </source>
</reference>
<protein>
    <submittedName>
        <fullName evidence="2">Uncharacterized protein</fullName>
    </submittedName>
</protein>
<evidence type="ECO:0000313" key="3">
    <source>
        <dbReference type="Proteomes" id="UP000825886"/>
    </source>
</evidence>
<sequence length="210" mass="23918">MLPSISSAIHSLQSISPAQSSSQEDNPATKRVKLINEKLSTLQLEQHTYNERLTYCEEFFSKNNKAILTLCEMGDSIHGPLKTVLATINSITDNDRLGEDNSENYTQINQSIDEIDKLIQSSVSDKTSTGERISKEIGRVTTRVGKEVERSLDKTKDEFDRVMPRVEKEVERSLDKTKDELVRVKTRVEKEAERSFETAKNKVTHFLKKL</sequence>
<name>A0ABX9AG20_9ENTR</name>